<feature type="domain" description="FAD-binding FR-type" evidence="8">
    <location>
        <begin position="56"/>
        <end position="151"/>
    </location>
</feature>
<evidence type="ECO:0000256" key="6">
    <source>
        <dbReference type="PIRSR" id="PIRSR601834-1"/>
    </source>
</evidence>
<dbReference type="PANTHER" id="PTHR19370:SF184">
    <property type="entry name" value="NADH-CYTOCHROME B5 REDUCTASE-LIKE"/>
    <property type="match status" value="1"/>
</dbReference>
<keyword evidence="5" id="KW-0560">Oxidoreductase</keyword>
<dbReference type="Gene3D" id="3.40.50.80">
    <property type="entry name" value="Nucleotide-binding domain of ferredoxin-NADP reductase (FNR) module"/>
    <property type="match status" value="1"/>
</dbReference>
<keyword evidence="7" id="KW-0472">Membrane</keyword>
<evidence type="ECO:0000259" key="8">
    <source>
        <dbReference type="PROSITE" id="PS51384"/>
    </source>
</evidence>
<sequence>MPVDPEYLLGEAAAERRRARKKRSRRRLACRCCCLLVVAVVVICLGCFGAAVTKALHVHDVELVDKRNISASTIQYTLNYSYNSNILPGQWIKYKAPSERVRDYSPVASDNGETTTLAIKVSNGVSLELARDVWPDSLVRISGPFPPLPDMLRSLDTSAARVGFFCFGSAITACVDPVRALLGHGANVRLLYFTRGPEQVLFRPQLDGLKNVYGDKYQVHYVYTRPGQEPDSPGEWTGRLDAAMVDGVFHDWYDFPARFESAGSAAAKSLTRQLVSSANHTGHWKDRVFDMPFVPGCCVEVLRLTEAAKHCPS</sequence>
<comment type="caution">
    <text evidence="9">The sequence shown here is derived from an EMBL/GenBank/DDBJ whole genome shotgun (WGS) entry which is preliminary data.</text>
</comment>
<dbReference type="SUPFAM" id="SSF52343">
    <property type="entry name" value="Ferredoxin reductase-like, C-terminal NADP-linked domain"/>
    <property type="match status" value="1"/>
</dbReference>
<evidence type="ECO:0000256" key="2">
    <source>
        <dbReference type="ARBA" id="ARBA00006105"/>
    </source>
</evidence>
<gene>
    <name evidence="9" type="ORF">FOL47_001933</name>
</gene>
<dbReference type="InterPro" id="IPR017927">
    <property type="entry name" value="FAD-bd_FR_type"/>
</dbReference>
<keyword evidence="3 6" id="KW-0285">Flavoprotein</keyword>
<dbReference type="GO" id="GO:0016491">
    <property type="term" value="F:oxidoreductase activity"/>
    <property type="evidence" value="ECO:0007669"/>
    <property type="project" value="UniProtKB-KW"/>
</dbReference>
<dbReference type="OrthoDB" id="432685at2759"/>
<feature type="binding site" evidence="6">
    <location>
        <position position="172"/>
    </location>
    <ligand>
        <name>FAD</name>
        <dbReference type="ChEBI" id="CHEBI:57692"/>
    </ligand>
</feature>
<dbReference type="AlphaFoldDB" id="A0A7J6MHD8"/>
<accession>A0A7J6MHD8</accession>
<keyword evidence="10" id="KW-1185">Reference proteome</keyword>
<evidence type="ECO:0000313" key="10">
    <source>
        <dbReference type="Proteomes" id="UP000591131"/>
    </source>
</evidence>
<keyword evidence="4 6" id="KW-0274">FAD</keyword>
<dbReference type="InterPro" id="IPR039261">
    <property type="entry name" value="FNR_nucleotide-bd"/>
</dbReference>
<dbReference type="Proteomes" id="UP000591131">
    <property type="component" value="Unassembled WGS sequence"/>
</dbReference>
<feature type="binding site" evidence="6">
    <location>
        <position position="102"/>
    </location>
    <ligand>
        <name>FAD</name>
        <dbReference type="ChEBI" id="CHEBI:57692"/>
    </ligand>
</feature>
<feature type="binding site" evidence="6">
    <location>
        <position position="104"/>
    </location>
    <ligand>
        <name>FAD</name>
        <dbReference type="ChEBI" id="CHEBI:57692"/>
    </ligand>
</feature>
<dbReference type="PANTHER" id="PTHR19370">
    <property type="entry name" value="NADH-CYTOCHROME B5 REDUCTASE"/>
    <property type="match status" value="1"/>
</dbReference>
<reference evidence="9 10" key="1">
    <citation type="submission" date="2020-04" db="EMBL/GenBank/DDBJ databases">
        <title>Perkinsus chesapeaki whole genome sequence.</title>
        <authorList>
            <person name="Bogema D.R."/>
        </authorList>
    </citation>
    <scope>NUCLEOTIDE SEQUENCE [LARGE SCALE GENOMIC DNA]</scope>
    <source>
        <strain evidence="9">ATCC PRA-425</strain>
    </source>
</reference>
<dbReference type="InterPro" id="IPR001834">
    <property type="entry name" value="CBR-like"/>
</dbReference>
<dbReference type="Pfam" id="PF00970">
    <property type="entry name" value="FAD_binding_6"/>
    <property type="match status" value="1"/>
</dbReference>
<comment type="similarity">
    <text evidence="2">Belongs to the flavoprotein pyridine nucleotide cytochrome reductase family.</text>
</comment>
<dbReference type="SUPFAM" id="SSF63380">
    <property type="entry name" value="Riboflavin synthase domain-like"/>
    <property type="match status" value="1"/>
</dbReference>
<dbReference type="Gene3D" id="2.40.30.10">
    <property type="entry name" value="Translation factors"/>
    <property type="match status" value="1"/>
</dbReference>
<feature type="binding site" evidence="6">
    <location>
        <position position="120"/>
    </location>
    <ligand>
        <name>FAD</name>
        <dbReference type="ChEBI" id="CHEBI:57692"/>
    </ligand>
</feature>
<protein>
    <recommendedName>
        <fullName evidence="8">FAD-binding FR-type domain-containing protein</fullName>
    </recommendedName>
</protein>
<proteinExistence type="inferred from homology"/>
<dbReference type="InterPro" id="IPR008333">
    <property type="entry name" value="Cbr1-like_FAD-bd_dom"/>
</dbReference>
<name>A0A7J6MHD8_PERCH</name>
<evidence type="ECO:0000313" key="9">
    <source>
        <dbReference type="EMBL" id="KAF4670610.1"/>
    </source>
</evidence>
<organism evidence="9 10">
    <name type="scientific">Perkinsus chesapeaki</name>
    <name type="common">Clam parasite</name>
    <name type="synonym">Perkinsus andrewsi</name>
    <dbReference type="NCBI Taxonomy" id="330153"/>
    <lineage>
        <taxon>Eukaryota</taxon>
        <taxon>Sar</taxon>
        <taxon>Alveolata</taxon>
        <taxon>Perkinsozoa</taxon>
        <taxon>Perkinsea</taxon>
        <taxon>Perkinsida</taxon>
        <taxon>Perkinsidae</taxon>
        <taxon>Perkinsus</taxon>
    </lineage>
</organism>
<comment type="cofactor">
    <cofactor evidence="1 6">
        <name>FAD</name>
        <dbReference type="ChEBI" id="CHEBI:57692"/>
    </cofactor>
</comment>
<keyword evidence="7" id="KW-1133">Transmembrane helix</keyword>
<evidence type="ECO:0000256" key="4">
    <source>
        <dbReference type="ARBA" id="ARBA00022827"/>
    </source>
</evidence>
<dbReference type="PROSITE" id="PS51384">
    <property type="entry name" value="FAD_FR"/>
    <property type="match status" value="1"/>
</dbReference>
<evidence type="ECO:0000256" key="7">
    <source>
        <dbReference type="SAM" id="Phobius"/>
    </source>
</evidence>
<evidence type="ECO:0000256" key="1">
    <source>
        <dbReference type="ARBA" id="ARBA00001974"/>
    </source>
</evidence>
<dbReference type="EMBL" id="JAAPAO010000149">
    <property type="protein sequence ID" value="KAF4670610.1"/>
    <property type="molecule type" value="Genomic_DNA"/>
</dbReference>
<evidence type="ECO:0000256" key="3">
    <source>
        <dbReference type="ARBA" id="ARBA00022630"/>
    </source>
</evidence>
<evidence type="ECO:0000256" key="5">
    <source>
        <dbReference type="ARBA" id="ARBA00023002"/>
    </source>
</evidence>
<feature type="transmembrane region" description="Helical" evidence="7">
    <location>
        <begin position="28"/>
        <end position="52"/>
    </location>
</feature>
<keyword evidence="7" id="KW-0812">Transmembrane</keyword>
<dbReference type="InterPro" id="IPR017938">
    <property type="entry name" value="Riboflavin_synthase-like_b-brl"/>
</dbReference>